<evidence type="ECO:0000256" key="2">
    <source>
        <dbReference type="SAM" id="SignalP"/>
    </source>
</evidence>
<sequence>MQRMQCRNLLSCLSLVFFGLTGSPSAHAQGIWPWNWYRGYAYGAPVYAPGGFASYPAAVTTTSFYGPSVYPAFSSPVGCNTCGTPSPCSSCNPCGTQACGSCSPCGTGDCASGNCPNGNCANGNCGAGYAPPITNGPTPDPTPNPPAANPPVNRREPPLDEFTPVRPRENDARPNMPNSTIPSGNAPPTYAPAMPNSNSIPDARSSSPSIPEILPETTTSPPVPNRTFQDPNDEFRAPTEGRRPAPMEPTNSPEVLPLGTGLDAPKPLEIEPSDLTASVTVPRQRVLAETRYRIPSVARMTVSPRPMDDTSPAVLARN</sequence>
<evidence type="ECO:0000313" key="4">
    <source>
        <dbReference type="Proteomes" id="UP000199518"/>
    </source>
</evidence>
<dbReference type="EMBL" id="FOQD01000001">
    <property type="protein sequence ID" value="SFH62592.1"/>
    <property type="molecule type" value="Genomic_DNA"/>
</dbReference>
<proteinExistence type="predicted"/>
<accession>A0A1I3BJY8</accession>
<keyword evidence="2" id="KW-0732">Signal</keyword>
<dbReference type="Proteomes" id="UP000199518">
    <property type="component" value="Unassembled WGS sequence"/>
</dbReference>
<feature type="region of interest" description="Disordered" evidence="1">
    <location>
        <begin position="136"/>
        <end position="257"/>
    </location>
</feature>
<feature type="chain" id="PRO_5011727528" evidence="2">
    <location>
        <begin position="29"/>
        <end position="318"/>
    </location>
</feature>
<dbReference type="AlphaFoldDB" id="A0A1I3BJY8"/>
<evidence type="ECO:0000313" key="3">
    <source>
        <dbReference type="EMBL" id="SFH62592.1"/>
    </source>
</evidence>
<feature type="compositionally biased region" description="Low complexity" evidence="1">
    <location>
        <begin position="205"/>
        <end position="216"/>
    </location>
</feature>
<name>A0A1I3BJY8_9PLAN</name>
<feature type="compositionally biased region" description="Basic and acidic residues" evidence="1">
    <location>
        <begin position="233"/>
        <end position="245"/>
    </location>
</feature>
<organism evidence="3 4">
    <name type="scientific">Planctomicrobium piriforme</name>
    <dbReference type="NCBI Taxonomy" id="1576369"/>
    <lineage>
        <taxon>Bacteria</taxon>
        <taxon>Pseudomonadati</taxon>
        <taxon>Planctomycetota</taxon>
        <taxon>Planctomycetia</taxon>
        <taxon>Planctomycetales</taxon>
        <taxon>Planctomycetaceae</taxon>
        <taxon>Planctomicrobium</taxon>
    </lineage>
</organism>
<protein>
    <submittedName>
        <fullName evidence="3">Uncharacterized protein</fullName>
    </submittedName>
</protein>
<gene>
    <name evidence="3" type="ORF">SAMN05421753_101496</name>
</gene>
<feature type="compositionally biased region" description="Pro residues" evidence="1">
    <location>
        <begin position="138"/>
        <end position="149"/>
    </location>
</feature>
<keyword evidence="4" id="KW-1185">Reference proteome</keyword>
<reference evidence="4" key="1">
    <citation type="submission" date="2016-10" db="EMBL/GenBank/DDBJ databases">
        <authorList>
            <person name="Varghese N."/>
            <person name="Submissions S."/>
        </authorList>
    </citation>
    <scope>NUCLEOTIDE SEQUENCE [LARGE SCALE GENOMIC DNA]</scope>
    <source>
        <strain evidence="4">DSM 26348</strain>
    </source>
</reference>
<feature type="signal peptide" evidence="2">
    <location>
        <begin position="1"/>
        <end position="28"/>
    </location>
</feature>
<evidence type="ECO:0000256" key="1">
    <source>
        <dbReference type="SAM" id="MobiDB-lite"/>
    </source>
</evidence>